<protein>
    <submittedName>
        <fullName evidence="1">Uncharacterized protein</fullName>
    </submittedName>
</protein>
<dbReference type="PANTHER" id="PTHR42085:SF1">
    <property type="entry name" value="F-BOX DOMAIN-CONTAINING PROTEIN"/>
    <property type="match status" value="1"/>
</dbReference>
<sequence>MVFLNLDIALSRGLLGPSTNSEADTSHASLSYLTTATRFMFTTTTYTITGMGVKRKGVFADIKSRGQSFKTRLLKITPEDSSAIAMPFRFFDLPAEKREEIYEYAVLDIERQVLDTINIYPRFHASNQELKAIVIPEYAQFPRKGVASPTPKSTRMTAYVAGVAVPKANMRTVHLSKFLPPIMLASRQIMHEAYAFYFKQNTFSLLNENSRAYLREWLTNTPGGGYNYLRSLDFPSYGANVFDFSSHVGLCKSCPKLKHVRVELKYGDLLMDGRFGVVGPQGYVKDMQLDILLSLPGLKTLCIDLNLGNSGMTELPEELIMALVPEKIRGVAGWFEKKAKERGDGAGPKVEIRLLGKAFWQQE</sequence>
<name>A0A9P4NYC7_9PEZI</name>
<gene>
    <name evidence="1" type="ORF">EJ08DRAFT_75306</name>
</gene>
<dbReference type="Proteomes" id="UP000800235">
    <property type="component" value="Unassembled WGS sequence"/>
</dbReference>
<dbReference type="InterPro" id="IPR038883">
    <property type="entry name" value="AN11006-like"/>
</dbReference>
<dbReference type="AlphaFoldDB" id="A0A9P4NYC7"/>
<accession>A0A9P4NYC7</accession>
<organism evidence="1 2">
    <name type="scientific">Tothia fuscella</name>
    <dbReference type="NCBI Taxonomy" id="1048955"/>
    <lineage>
        <taxon>Eukaryota</taxon>
        <taxon>Fungi</taxon>
        <taxon>Dikarya</taxon>
        <taxon>Ascomycota</taxon>
        <taxon>Pezizomycotina</taxon>
        <taxon>Dothideomycetes</taxon>
        <taxon>Pleosporomycetidae</taxon>
        <taxon>Venturiales</taxon>
        <taxon>Cylindrosympodiaceae</taxon>
        <taxon>Tothia</taxon>
    </lineage>
</organism>
<dbReference type="OrthoDB" id="62952at2759"/>
<comment type="caution">
    <text evidence="1">The sequence shown here is derived from an EMBL/GenBank/DDBJ whole genome shotgun (WGS) entry which is preliminary data.</text>
</comment>
<dbReference type="PANTHER" id="PTHR42085">
    <property type="entry name" value="F-BOX DOMAIN-CONTAINING PROTEIN"/>
    <property type="match status" value="1"/>
</dbReference>
<dbReference type="EMBL" id="MU007021">
    <property type="protein sequence ID" value="KAF2433331.1"/>
    <property type="molecule type" value="Genomic_DNA"/>
</dbReference>
<reference evidence="1" key="1">
    <citation type="journal article" date="2020" name="Stud. Mycol.">
        <title>101 Dothideomycetes genomes: a test case for predicting lifestyles and emergence of pathogens.</title>
        <authorList>
            <person name="Haridas S."/>
            <person name="Albert R."/>
            <person name="Binder M."/>
            <person name="Bloem J."/>
            <person name="Labutti K."/>
            <person name="Salamov A."/>
            <person name="Andreopoulos B."/>
            <person name="Baker S."/>
            <person name="Barry K."/>
            <person name="Bills G."/>
            <person name="Bluhm B."/>
            <person name="Cannon C."/>
            <person name="Castanera R."/>
            <person name="Culley D."/>
            <person name="Daum C."/>
            <person name="Ezra D."/>
            <person name="Gonzalez J."/>
            <person name="Henrissat B."/>
            <person name="Kuo A."/>
            <person name="Liang C."/>
            <person name="Lipzen A."/>
            <person name="Lutzoni F."/>
            <person name="Magnuson J."/>
            <person name="Mondo S."/>
            <person name="Nolan M."/>
            <person name="Ohm R."/>
            <person name="Pangilinan J."/>
            <person name="Park H.-J."/>
            <person name="Ramirez L."/>
            <person name="Alfaro M."/>
            <person name="Sun H."/>
            <person name="Tritt A."/>
            <person name="Yoshinaga Y."/>
            <person name="Zwiers L.-H."/>
            <person name="Turgeon B."/>
            <person name="Goodwin S."/>
            <person name="Spatafora J."/>
            <person name="Crous P."/>
            <person name="Grigoriev I."/>
        </authorList>
    </citation>
    <scope>NUCLEOTIDE SEQUENCE</scope>
    <source>
        <strain evidence="1">CBS 130266</strain>
    </source>
</reference>
<evidence type="ECO:0000313" key="2">
    <source>
        <dbReference type="Proteomes" id="UP000800235"/>
    </source>
</evidence>
<keyword evidence="2" id="KW-1185">Reference proteome</keyword>
<proteinExistence type="predicted"/>
<evidence type="ECO:0000313" key="1">
    <source>
        <dbReference type="EMBL" id="KAF2433331.1"/>
    </source>
</evidence>